<keyword evidence="2" id="KW-1185">Reference proteome</keyword>
<evidence type="ECO:0000313" key="1">
    <source>
        <dbReference type="EMBL" id="KAJ8542991.1"/>
    </source>
</evidence>
<sequence>MQLESPNNEKSISRTVLGVAIHIWADELLDLCLVWHPSRISRQLVGYNGQFSWCCFSTCLHCTFCNVYREREKVQEARMDTHSLWPICN</sequence>
<dbReference type="AlphaFoldDB" id="A0A9Q1R7B0"/>
<dbReference type="EMBL" id="JAJAGQ010000014">
    <property type="protein sequence ID" value="KAJ8542991.1"/>
    <property type="molecule type" value="Genomic_DNA"/>
</dbReference>
<name>A0A9Q1R7B0_9SOLA</name>
<accession>A0A9Q1R7B0</accession>
<dbReference type="Proteomes" id="UP001152561">
    <property type="component" value="Unassembled WGS sequence"/>
</dbReference>
<proteinExistence type="predicted"/>
<evidence type="ECO:0000313" key="2">
    <source>
        <dbReference type="Proteomes" id="UP001152561"/>
    </source>
</evidence>
<comment type="caution">
    <text evidence="1">The sequence shown here is derived from an EMBL/GenBank/DDBJ whole genome shotgun (WGS) entry which is preliminary data.</text>
</comment>
<reference evidence="2" key="1">
    <citation type="journal article" date="2023" name="Proc. Natl. Acad. Sci. U.S.A.">
        <title>Genomic and structural basis for evolution of tropane alkaloid biosynthesis.</title>
        <authorList>
            <person name="Wanga Y.-J."/>
            <person name="Taina T."/>
            <person name="Yua J.-Y."/>
            <person name="Lia J."/>
            <person name="Xua B."/>
            <person name="Chenc J."/>
            <person name="D'Auriad J.C."/>
            <person name="Huanga J.-P."/>
            <person name="Huanga S.-X."/>
        </authorList>
    </citation>
    <scope>NUCLEOTIDE SEQUENCE [LARGE SCALE GENOMIC DNA]</scope>
    <source>
        <strain evidence="2">cv. KIB-2019</strain>
    </source>
</reference>
<gene>
    <name evidence="1" type="ORF">K7X08_005514</name>
</gene>
<organism evidence="1 2">
    <name type="scientific">Anisodus acutangulus</name>
    <dbReference type="NCBI Taxonomy" id="402998"/>
    <lineage>
        <taxon>Eukaryota</taxon>
        <taxon>Viridiplantae</taxon>
        <taxon>Streptophyta</taxon>
        <taxon>Embryophyta</taxon>
        <taxon>Tracheophyta</taxon>
        <taxon>Spermatophyta</taxon>
        <taxon>Magnoliopsida</taxon>
        <taxon>eudicotyledons</taxon>
        <taxon>Gunneridae</taxon>
        <taxon>Pentapetalae</taxon>
        <taxon>asterids</taxon>
        <taxon>lamiids</taxon>
        <taxon>Solanales</taxon>
        <taxon>Solanaceae</taxon>
        <taxon>Solanoideae</taxon>
        <taxon>Hyoscyameae</taxon>
        <taxon>Anisodus</taxon>
    </lineage>
</organism>
<protein>
    <submittedName>
        <fullName evidence="1">Uncharacterized protein</fullName>
    </submittedName>
</protein>